<sequence>MSTRADDNRRLLMRLGIAAVAMFGFGFALVPFYEAICQVTGLRNILQPDDVENTQVDETRRLVIEFDANTHDLAWRFRPLQTSVDVHPGQLVQVAYEVTNTRDVPVTGQAVPSYGPQIAGSYFKKVNCFCFEQQTLAAGETRTMPVLFVVDPKLPDDVHTITLSYTFFEVAGTQVQRAGNGGQG</sequence>
<dbReference type="Pfam" id="PF04442">
    <property type="entry name" value="CtaG_Cox11"/>
    <property type="match status" value="1"/>
</dbReference>
<keyword evidence="7 10" id="KW-1133">Transmembrane helix</keyword>
<dbReference type="InterPro" id="IPR023471">
    <property type="entry name" value="CtaG/Cox11_dom_sf"/>
</dbReference>
<dbReference type="AlphaFoldDB" id="A0A944H8L7"/>
<accession>A0A944H8L7</accession>
<dbReference type="RefSeq" id="WP_214362405.1">
    <property type="nucleotide sequence ID" value="NZ_JAEKFT010000017.1"/>
</dbReference>
<keyword evidence="9 10" id="KW-0472">Membrane</keyword>
<evidence type="ECO:0000256" key="8">
    <source>
        <dbReference type="ARBA" id="ARBA00023008"/>
    </source>
</evidence>
<evidence type="ECO:0000256" key="10">
    <source>
        <dbReference type="SAM" id="Phobius"/>
    </source>
</evidence>
<evidence type="ECO:0000256" key="5">
    <source>
        <dbReference type="ARBA" id="ARBA00022692"/>
    </source>
</evidence>
<name>A0A944H8L7_DENI1</name>
<keyword evidence="5 10" id="KW-0812">Transmembrane</keyword>
<evidence type="ECO:0000256" key="2">
    <source>
        <dbReference type="ARBA" id="ARBA00004382"/>
    </source>
</evidence>
<dbReference type="NCBIfam" id="NF003465">
    <property type="entry name" value="PRK05089.1"/>
    <property type="match status" value="1"/>
</dbReference>
<evidence type="ECO:0000256" key="3">
    <source>
        <dbReference type="ARBA" id="ARBA00009620"/>
    </source>
</evidence>
<evidence type="ECO:0000313" key="11">
    <source>
        <dbReference type="EMBL" id="MBT0962453.1"/>
    </source>
</evidence>
<dbReference type="PIRSF" id="PIRSF005413">
    <property type="entry name" value="COX11"/>
    <property type="match status" value="1"/>
</dbReference>
<comment type="similarity">
    <text evidence="3">Belongs to the COX11/CtaG family.</text>
</comment>
<dbReference type="GO" id="GO:0005507">
    <property type="term" value="F:copper ion binding"/>
    <property type="evidence" value="ECO:0007669"/>
    <property type="project" value="InterPro"/>
</dbReference>
<evidence type="ECO:0000313" key="12">
    <source>
        <dbReference type="Proteomes" id="UP000694660"/>
    </source>
</evidence>
<comment type="caution">
    <text evidence="11">The sequence shown here is derived from an EMBL/GenBank/DDBJ whole genome shotgun (WGS) entry which is preliminary data.</text>
</comment>
<dbReference type="InterPro" id="IPR007533">
    <property type="entry name" value="Cyt_c_oxidase_assmbl_CtaG"/>
</dbReference>
<feature type="transmembrane region" description="Helical" evidence="10">
    <location>
        <begin position="12"/>
        <end position="33"/>
    </location>
</feature>
<dbReference type="PANTHER" id="PTHR21320">
    <property type="entry name" value="CYTOCHROME C OXIDASE ASSEMBLY PROTEIN COX11-RELATED"/>
    <property type="match status" value="1"/>
</dbReference>
<evidence type="ECO:0000256" key="6">
    <source>
        <dbReference type="ARBA" id="ARBA00022968"/>
    </source>
</evidence>
<evidence type="ECO:0000256" key="7">
    <source>
        <dbReference type="ARBA" id="ARBA00022989"/>
    </source>
</evidence>
<dbReference type="GO" id="GO:0005886">
    <property type="term" value="C:plasma membrane"/>
    <property type="evidence" value="ECO:0007669"/>
    <property type="project" value="UniProtKB-SubCell"/>
</dbReference>
<dbReference type="SUPFAM" id="SSF110111">
    <property type="entry name" value="Ctag/Cox11"/>
    <property type="match status" value="1"/>
</dbReference>
<keyword evidence="6" id="KW-0735">Signal-anchor</keyword>
<comment type="function">
    <text evidence="1">Exerts its effect at some terminal stage of cytochrome c oxidase synthesis, probably by being involved in the insertion of the copper B into subunit I.</text>
</comment>
<proteinExistence type="inferred from homology"/>
<keyword evidence="12" id="KW-1185">Reference proteome</keyword>
<dbReference type="EMBL" id="JAEKFT010000017">
    <property type="protein sequence ID" value="MBT0962453.1"/>
    <property type="molecule type" value="Genomic_DNA"/>
</dbReference>
<evidence type="ECO:0000256" key="4">
    <source>
        <dbReference type="ARBA" id="ARBA00015384"/>
    </source>
</evidence>
<evidence type="ECO:0000256" key="1">
    <source>
        <dbReference type="ARBA" id="ARBA00004007"/>
    </source>
</evidence>
<dbReference type="Proteomes" id="UP000694660">
    <property type="component" value="Unassembled WGS sequence"/>
</dbReference>
<gene>
    <name evidence="11" type="ORF">I8J34_14830</name>
</gene>
<comment type="subcellular location">
    <subcellularLocation>
        <location evidence="2">Cell inner membrane</location>
        <topology evidence="2">Single-pass type II membrane protein</topology>
        <orientation evidence="2">Periplasmic side</orientation>
    </subcellularLocation>
</comment>
<dbReference type="PANTHER" id="PTHR21320:SF3">
    <property type="entry name" value="CYTOCHROME C OXIDASE ASSEMBLY PROTEIN COX11, MITOCHONDRIAL-RELATED"/>
    <property type="match status" value="1"/>
</dbReference>
<dbReference type="Gene3D" id="2.60.370.10">
    <property type="entry name" value="Ctag/Cox11"/>
    <property type="match status" value="1"/>
</dbReference>
<protein>
    <recommendedName>
        <fullName evidence="4">Cytochrome c oxidase assembly protein CtaG</fullName>
    </recommendedName>
</protein>
<reference evidence="12" key="1">
    <citation type="journal article" date="2022" name="ISME J.">
        <title>Genetic and phylogenetic analysis of dissimilatory iodate-reducing bacteria identifies potential niches across the world's oceans.</title>
        <authorList>
            <person name="Reyes-Umana V."/>
            <person name="Henning Z."/>
            <person name="Lee K."/>
            <person name="Barnum T.P."/>
            <person name="Coates J.D."/>
        </authorList>
    </citation>
    <scope>NUCLEOTIDE SEQUENCE [LARGE SCALE GENOMIC DNA]</scope>
    <source>
        <strain evidence="12">IR12</strain>
    </source>
</reference>
<organism evidence="11 12">
    <name type="scientific">Denitromonas iodatirespirans</name>
    <dbReference type="NCBI Taxonomy" id="2795389"/>
    <lineage>
        <taxon>Bacteria</taxon>
        <taxon>Pseudomonadati</taxon>
        <taxon>Pseudomonadota</taxon>
        <taxon>Betaproteobacteria</taxon>
        <taxon>Rhodocyclales</taxon>
        <taxon>Zoogloeaceae</taxon>
        <taxon>Denitromonas</taxon>
    </lineage>
</organism>
<evidence type="ECO:0000256" key="9">
    <source>
        <dbReference type="ARBA" id="ARBA00023136"/>
    </source>
</evidence>
<keyword evidence="8" id="KW-0186">Copper</keyword>